<evidence type="ECO:0000313" key="4">
    <source>
        <dbReference type="EMBL" id="OOM74134.1"/>
    </source>
</evidence>
<accession>A0A1S8T944</accession>
<dbReference type="InterPro" id="IPR050695">
    <property type="entry name" value="N-acetylmuramoyl_amidase_3"/>
</dbReference>
<feature type="chain" id="PRO_5038946485" evidence="2">
    <location>
        <begin position="29"/>
        <end position="255"/>
    </location>
</feature>
<evidence type="ECO:0000256" key="2">
    <source>
        <dbReference type="SAM" id="SignalP"/>
    </source>
</evidence>
<dbReference type="Gene3D" id="3.40.630.40">
    <property type="entry name" value="Zn-dependent exopeptidases"/>
    <property type="match status" value="1"/>
</dbReference>
<dbReference type="GO" id="GO:0030288">
    <property type="term" value="C:outer membrane-bounded periplasmic space"/>
    <property type="evidence" value="ECO:0007669"/>
    <property type="project" value="TreeGrafter"/>
</dbReference>
<gene>
    <name evidence="4" type="primary">lytC_3</name>
    <name evidence="4" type="ORF">CLPUN_41080</name>
</gene>
<dbReference type="Proteomes" id="UP000190890">
    <property type="component" value="Unassembled WGS sequence"/>
</dbReference>
<feature type="signal peptide" evidence="2">
    <location>
        <begin position="1"/>
        <end position="28"/>
    </location>
</feature>
<dbReference type="Pfam" id="PF01520">
    <property type="entry name" value="Amidase_3"/>
    <property type="match status" value="1"/>
</dbReference>
<reference evidence="4 5" key="1">
    <citation type="submission" date="2016-05" db="EMBL/GenBank/DDBJ databases">
        <title>Microbial solvent formation.</title>
        <authorList>
            <person name="Poehlein A."/>
            <person name="Montoya Solano J.D."/>
            <person name="Flitsch S."/>
            <person name="Krabben P."/>
            <person name="Duerre P."/>
            <person name="Daniel R."/>
        </authorList>
    </citation>
    <scope>NUCLEOTIDE SEQUENCE [LARGE SCALE GENOMIC DNA]</scope>
    <source>
        <strain evidence="4 5">DSM 2619</strain>
    </source>
</reference>
<dbReference type="RefSeq" id="WP_242954203.1">
    <property type="nucleotide sequence ID" value="NZ_LZZM01000203.1"/>
</dbReference>
<dbReference type="SMART" id="SM00646">
    <property type="entry name" value="Ami_3"/>
    <property type="match status" value="1"/>
</dbReference>
<dbReference type="InterPro" id="IPR002508">
    <property type="entry name" value="MurNAc-LAA_cat"/>
</dbReference>
<dbReference type="AlphaFoldDB" id="A0A1S8T944"/>
<dbReference type="PANTHER" id="PTHR30404">
    <property type="entry name" value="N-ACETYLMURAMOYL-L-ALANINE AMIDASE"/>
    <property type="match status" value="1"/>
</dbReference>
<feature type="domain" description="MurNAc-LAA" evidence="3">
    <location>
        <begin position="127"/>
        <end position="252"/>
    </location>
</feature>
<keyword evidence="5" id="KW-1185">Reference proteome</keyword>
<evidence type="ECO:0000259" key="3">
    <source>
        <dbReference type="SMART" id="SM00646"/>
    </source>
</evidence>
<protein>
    <submittedName>
        <fullName evidence="4">N-acetylmuramoyl-L-alanine amidase LytC</fullName>
        <ecNumber evidence="4">3.5.1.28</ecNumber>
    </submittedName>
</protein>
<dbReference type="GO" id="GO:0008745">
    <property type="term" value="F:N-acetylmuramoyl-L-alanine amidase activity"/>
    <property type="evidence" value="ECO:0007669"/>
    <property type="project" value="UniProtKB-EC"/>
</dbReference>
<organism evidence="4 5">
    <name type="scientific">Clostridium puniceum</name>
    <dbReference type="NCBI Taxonomy" id="29367"/>
    <lineage>
        <taxon>Bacteria</taxon>
        <taxon>Bacillati</taxon>
        <taxon>Bacillota</taxon>
        <taxon>Clostridia</taxon>
        <taxon>Eubacteriales</taxon>
        <taxon>Clostridiaceae</taxon>
        <taxon>Clostridium</taxon>
    </lineage>
</organism>
<dbReference type="EC" id="3.5.1.28" evidence="4"/>
<proteinExistence type="predicted"/>
<comment type="caution">
    <text evidence="4">The sequence shown here is derived from an EMBL/GenBank/DDBJ whole genome shotgun (WGS) entry which is preliminary data.</text>
</comment>
<sequence>MFNIKKKVTTFALSLAMVLGLTPGISVQAVTISTQPILSNQVLTAIANLDKTKKTIVVDPGHNYGGDLGAEATIKGVTYKEVDLNIQVASKLKTELEKRGYNVVMTRYDGEKPMLDVIQSLKDRIIIANAAKADLFISIHHNSTVNMPQVNGIETYYSSAEQGEDFKGGAVPNKLEISKKMAAVINDSVAKNLNLNNRGIKDGKDISLFIKSTNMPSIVVENGFITNEEEAKRCTDPISQQKVAETIADAIQVNV</sequence>
<dbReference type="GO" id="GO:0009253">
    <property type="term" value="P:peptidoglycan catabolic process"/>
    <property type="evidence" value="ECO:0007669"/>
    <property type="project" value="InterPro"/>
</dbReference>
<dbReference type="CDD" id="cd02696">
    <property type="entry name" value="MurNAc-LAA"/>
    <property type="match status" value="1"/>
</dbReference>
<dbReference type="EMBL" id="LZZM01000203">
    <property type="protein sequence ID" value="OOM74134.1"/>
    <property type="molecule type" value="Genomic_DNA"/>
</dbReference>
<dbReference type="SUPFAM" id="SSF53187">
    <property type="entry name" value="Zn-dependent exopeptidases"/>
    <property type="match status" value="1"/>
</dbReference>
<keyword evidence="1 4" id="KW-0378">Hydrolase</keyword>
<dbReference type="PANTHER" id="PTHR30404:SF0">
    <property type="entry name" value="N-ACETYLMURAMOYL-L-ALANINE AMIDASE AMIC"/>
    <property type="match status" value="1"/>
</dbReference>
<evidence type="ECO:0000313" key="5">
    <source>
        <dbReference type="Proteomes" id="UP000190890"/>
    </source>
</evidence>
<keyword evidence="2" id="KW-0732">Signal</keyword>
<name>A0A1S8T944_9CLOT</name>
<evidence type="ECO:0000256" key="1">
    <source>
        <dbReference type="ARBA" id="ARBA00022801"/>
    </source>
</evidence>
<dbReference type="STRING" id="29367.CLPUN_41080"/>